<organism evidence="2">
    <name type="scientific">Rhizophora mucronata</name>
    <name type="common">Asiatic mangrove</name>
    <dbReference type="NCBI Taxonomy" id="61149"/>
    <lineage>
        <taxon>Eukaryota</taxon>
        <taxon>Viridiplantae</taxon>
        <taxon>Streptophyta</taxon>
        <taxon>Embryophyta</taxon>
        <taxon>Tracheophyta</taxon>
        <taxon>Spermatophyta</taxon>
        <taxon>Magnoliopsida</taxon>
        <taxon>eudicotyledons</taxon>
        <taxon>Gunneridae</taxon>
        <taxon>Pentapetalae</taxon>
        <taxon>rosids</taxon>
        <taxon>fabids</taxon>
        <taxon>Malpighiales</taxon>
        <taxon>Rhizophoraceae</taxon>
        <taxon>Rhizophora</taxon>
    </lineage>
</organism>
<protein>
    <submittedName>
        <fullName evidence="2">Uncharacterized protein</fullName>
    </submittedName>
</protein>
<dbReference type="EMBL" id="GGEC01023047">
    <property type="protein sequence ID" value="MBX03531.1"/>
    <property type="molecule type" value="Transcribed_RNA"/>
</dbReference>
<keyword evidence="1" id="KW-0472">Membrane</keyword>
<accession>A0A2P2KD00</accession>
<keyword evidence="1" id="KW-1133">Transmembrane helix</keyword>
<sequence length="56" mass="6612">MLYFRKIPTLFIYFVVSGTQLLLFYLFALHLVTIFDLKLLEGSKDFGFCIFWGLLV</sequence>
<keyword evidence="1" id="KW-0812">Transmembrane</keyword>
<evidence type="ECO:0000313" key="2">
    <source>
        <dbReference type="EMBL" id="MBX03531.1"/>
    </source>
</evidence>
<evidence type="ECO:0000256" key="1">
    <source>
        <dbReference type="SAM" id="Phobius"/>
    </source>
</evidence>
<feature type="transmembrane region" description="Helical" evidence="1">
    <location>
        <begin position="12"/>
        <end position="35"/>
    </location>
</feature>
<name>A0A2P2KD00_RHIMU</name>
<reference evidence="2" key="1">
    <citation type="submission" date="2018-02" db="EMBL/GenBank/DDBJ databases">
        <title>Rhizophora mucronata_Transcriptome.</title>
        <authorList>
            <person name="Meera S.P."/>
            <person name="Sreeshan A."/>
            <person name="Augustine A."/>
        </authorList>
    </citation>
    <scope>NUCLEOTIDE SEQUENCE</scope>
    <source>
        <tissue evidence="2">Leaf</tissue>
    </source>
</reference>
<proteinExistence type="predicted"/>
<dbReference type="AlphaFoldDB" id="A0A2P2KD00"/>